<dbReference type="GO" id="GO:0006412">
    <property type="term" value="P:translation"/>
    <property type="evidence" value="ECO:0007669"/>
    <property type="project" value="InterPro"/>
</dbReference>
<dbReference type="RefSeq" id="YP_009392101.1">
    <property type="nucleotide sequence ID" value="NC_035261.1"/>
</dbReference>
<accession>A0A1Z1M301</accession>
<dbReference type="GO" id="GO:0003735">
    <property type="term" value="F:structural constituent of ribosome"/>
    <property type="evidence" value="ECO:0007669"/>
    <property type="project" value="InterPro"/>
</dbReference>
<dbReference type="GO" id="GO:0005840">
    <property type="term" value="C:ribosome"/>
    <property type="evidence" value="ECO:0007669"/>
    <property type="project" value="UniProtKB-KW"/>
</dbReference>
<dbReference type="InterPro" id="IPR036049">
    <property type="entry name" value="Ribosomal_uL29_sf"/>
</dbReference>
<keyword evidence="1" id="KW-0689">Ribosomal protein</keyword>
<organism evidence="1">
    <name type="scientific">Periphykon beckeri</name>
    <dbReference type="NCBI Taxonomy" id="2006982"/>
    <lineage>
        <taxon>Eukaryota</taxon>
        <taxon>Rhodophyta</taxon>
        <taxon>Florideophyceae</taxon>
        <taxon>Rhodymeniophycidae</taxon>
        <taxon>Ceramiales</taxon>
        <taxon>Rhodomelaceae</taxon>
        <taxon>Periphykon</taxon>
    </lineage>
</organism>
<geneLocation type="chloroplast" evidence="1"/>
<dbReference type="EMBL" id="MF101413">
    <property type="protein sequence ID" value="ARW60449.1"/>
    <property type="molecule type" value="Genomic_DNA"/>
</dbReference>
<dbReference type="SUPFAM" id="SSF46561">
    <property type="entry name" value="Ribosomal protein L29 (L29p)"/>
    <property type="match status" value="1"/>
</dbReference>
<gene>
    <name evidence="1" type="primary">rpl29</name>
</gene>
<keyword evidence="1" id="KW-0687">Ribonucleoprotein</keyword>
<evidence type="ECO:0000313" key="1">
    <source>
        <dbReference type="EMBL" id="ARW60449.1"/>
    </source>
</evidence>
<dbReference type="GeneID" id="33353576"/>
<keyword evidence="1" id="KW-0934">Plastid</keyword>
<name>A0A1Z1M301_9FLOR</name>
<sequence>MNIKEETIKLKKDLAILRMNRITQQKNERHKIKQIQHKISQILNISYNKNN</sequence>
<protein>
    <submittedName>
        <fullName evidence="1">Ribosomal protein L29</fullName>
    </submittedName>
</protein>
<reference evidence="1" key="1">
    <citation type="journal article" date="2017" name="J. Phycol.">
        <title>Analysis of chloroplast genomes and a supermatrix inform reclassification of the Rhodomelaceae (Rhodophyta).</title>
        <authorList>
            <person name="Diaz-Tapia P."/>
            <person name="Maggs C.A."/>
            <person name="West J.A."/>
            <person name="Verbruggen H."/>
        </authorList>
    </citation>
    <scope>NUCLEOTIDE SEQUENCE</scope>
    <source>
        <strain evidence="1">JH1427</strain>
    </source>
</reference>
<proteinExistence type="predicted"/>
<dbReference type="AlphaFoldDB" id="A0A1Z1M301"/>
<keyword evidence="1" id="KW-0150">Chloroplast</keyword>